<accession>A0A3M8P8I6</accession>
<feature type="transmembrane region" description="Helical" evidence="9">
    <location>
        <begin position="45"/>
        <end position="65"/>
    </location>
</feature>
<comment type="caution">
    <text evidence="11">The sequence shown here is derived from an EMBL/GenBank/DDBJ whole genome shotgun (WGS) entry which is preliminary data.</text>
</comment>
<evidence type="ECO:0000256" key="5">
    <source>
        <dbReference type="ARBA" id="ARBA00022692"/>
    </source>
</evidence>
<dbReference type="Proteomes" id="UP000275473">
    <property type="component" value="Unassembled WGS sequence"/>
</dbReference>
<evidence type="ECO:0000256" key="9">
    <source>
        <dbReference type="SAM" id="Phobius"/>
    </source>
</evidence>
<keyword evidence="3" id="KW-1003">Cell membrane</keyword>
<sequence>MMNILKKCEDIFVGSAILAATIVLFVNIILRYFFSANTSWAEEFIRYAMIWIAFIGSSICFRRGIHVGIDLLMNYFSGKGRTALQIYINLVSLVFMFFLIKYGYDLVMFSVSTGQITPSLEIQTFWIYLAIPLGALLSVIHIVHQTYLLLRNPKLSEE</sequence>
<evidence type="ECO:0000313" key="11">
    <source>
        <dbReference type="EMBL" id="RNF39741.1"/>
    </source>
</evidence>
<dbReference type="EMBL" id="RIAX01000004">
    <property type="protein sequence ID" value="RNF39741.1"/>
    <property type="molecule type" value="Genomic_DNA"/>
</dbReference>
<keyword evidence="7 9" id="KW-0472">Membrane</keyword>
<protein>
    <submittedName>
        <fullName evidence="11">TRAP transporter small permease</fullName>
    </submittedName>
</protein>
<dbReference type="GO" id="GO:0005886">
    <property type="term" value="C:plasma membrane"/>
    <property type="evidence" value="ECO:0007669"/>
    <property type="project" value="UniProtKB-SubCell"/>
</dbReference>
<name>A0A3M8P8I6_9BACL</name>
<keyword evidence="6 9" id="KW-1133">Transmembrane helix</keyword>
<dbReference type="PANTHER" id="PTHR35011">
    <property type="entry name" value="2,3-DIKETO-L-GULONATE TRAP TRANSPORTER SMALL PERMEASE PROTEIN YIAM"/>
    <property type="match status" value="1"/>
</dbReference>
<feature type="transmembrane region" description="Helical" evidence="9">
    <location>
        <begin position="124"/>
        <end position="150"/>
    </location>
</feature>
<dbReference type="PANTHER" id="PTHR35011:SF2">
    <property type="entry name" value="2,3-DIKETO-L-GULONATE TRAP TRANSPORTER SMALL PERMEASE PROTEIN YIAM"/>
    <property type="match status" value="1"/>
</dbReference>
<evidence type="ECO:0000256" key="3">
    <source>
        <dbReference type="ARBA" id="ARBA00022475"/>
    </source>
</evidence>
<dbReference type="GO" id="GO:0015740">
    <property type="term" value="P:C4-dicarboxylate transport"/>
    <property type="evidence" value="ECO:0007669"/>
    <property type="project" value="TreeGrafter"/>
</dbReference>
<evidence type="ECO:0000256" key="4">
    <source>
        <dbReference type="ARBA" id="ARBA00022519"/>
    </source>
</evidence>
<keyword evidence="5 9" id="KW-0812">Transmembrane</keyword>
<proteinExistence type="inferred from homology"/>
<evidence type="ECO:0000256" key="2">
    <source>
        <dbReference type="ARBA" id="ARBA00022448"/>
    </source>
</evidence>
<comment type="subcellular location">
    <subcellularLocation>
        <location evidence="1">Cell inner membrane</location>
        <topology evidence="1">Multi-pass membrane protein</topology>
    </subcellularLocation>
</comment>
<evidence type="ECO:0000256" key="8">
    <source>
        <dbReference type="ARBA" id="ARBA00038436"/>
    </source>
</evidence>
<comment type="similarity">
    <text evidence="8">Belongs to the TRAP transporter small permease family.</text>
</comment>
<evidence type="ECO:0000313" key="12">
    <source>
        <dbReference type="Proteomes" id="UP000275473"/>
    </source>
</evidence>
<evidence type="ECO:0000256" key="6">
    <source>
        <dbReference type="ARBA" id="ARBA00022989"/>
    </source>
</evidence>
<dbReference type="InterPro" id="IPR007387">
    <property type="entry name" value="TRAP_DctQ"/>
</dbReference>
<evidence type="ECO:0000256" key="1">
    <source>
        <dbReference type="ARBA" id="ARBA00004429"/>
    </source>
</evidence>
<dbReference type="AlphaFoldDB" id="A0A3M8P8I6"/>
<gene>
    <name evidence="11" type="ORF">EEX84_07170</name>
</gene>
<dbReference type="GO" id="GO:0022857">
    <property type="term" value="F:transmembrane transporter activity"/>
    <property type="evidence" value="ECO:0007669"/>
    <property type="project" value="TreeGrafter"/>
</dbReference>
<dbReference type="Pfam" id="PF04290">
    <property type="entry name" value="DctQ"/>
    <property type="match status" value="1"/>
</dbReference>
<feature type="transmembrane region" description="Helical" evidence="9">
    <location>
        <begin position="12"/>
        <end position="33"/>
    </location>
</feature>
<keyword evidence="4" id="KW-0997">Cell inner membrane</keyword>
<reference evidence="11 12" key="1">
    <citation type="journal article" date="2018" name="Int. J. Syst. Evol. Microbiol.">
        <title>Planococcus salinus sp. nov., a moderately halophilic bacterium isolated from a saline-alkali soil.</title>
        <authorList>
            <person name="Gan L."/>
        </authorList>
    </citation>
    <scope>NUCLEOTIDE SEQUENCE [LARGE SCALE GENOMIC DNA]</scope>
    <source>
        <strain evidence="11 12">LCB217</strain>
    </source>
</reference>
<dbReference type="InterPro" id="IPR055348">
    <property type="entry name" value="DctQ"/>
</dbReference>
<feature type="transmembrane region" description="Helical" evidence="9">
    <location>
        <begin position="86"/>
        <end position="104"/>
    </location>
</feature>
<evidence type="ECO:0000256" key="7">
    <source>
        <dbReference type="ARBA" id="ARBA00023136"/>
    </source>
</evidence>
<keyword evidence="12" id="KW-1185">Reference proteome</keyword>
<keyword evidence="2" id="KW-0813">Transport</keyword>
<dbReference type="OrthoDB" id="9815614at2"/>
<organism evidence="11 12">
    <name type="scientific">Planococcus salinus</name>
    <dbReference type="NCBI Taxonomy" id="1848460"/>
    <lineage>
        <taxon>Bacteria</taxon>
        <taxon>Bacillati</taxon>
        <taxon>Bacillota</taxon>
        <taxon>Bacilli</taxon>
        <taxon>Bacillales</taxon>
        <taxon>Caryophanaceae</taxon>
        <taxon>Planococcus</taxon>
    </lineage>
</organism>
<feature type="domain" description="Tripartite ATP-independent periplasmic transporters DctQ component" evidence="10">
    <location>
        <begin position="21"/>
        <end position="151"/>
    </location>
</feature>
<evidence type="ECO:0000259" key="10">
    <source>
        <dbReference type="Pfam" id="PF04290"/>
    </source>
</evidence>